<dbReference type="AlphaFoldDB" id="A0A3S3Q0S7"/>
<dbReference type="OrthoDB" id="26838at2759"/>
<dbReference type="PANTHER" id="PTHR46628">
    <property type="entry name" value="PIRNA BIOGENESIS PROTEIN EXD1"/>
    <property type="match status" value="1"/>
</dbReference>
<feature type="compositionally biased region" description="Low complexity" evidence="1">
    <location>
        <begin position="482"/>
        <end position="493"/>
    </location>
</feature>
<comment type="caution">
    <text evidence="2">The sequence shown here is derived from an EMBL/GenBank/DDBJ whole genome shotgun (WGS) entry which is preliminary data.</text>
</comment>
<accession>A0A3S3Q0S7</accession>
<evidence type="ECO:0000313" key="2">
    <source>
        <dbReference type="EMBL" id="RWS01299.1"/>
    </source>
</evidence>
<keyword evidence="2" id="KW-0269">Exonuclease</keyword>
<keyword evidence="2" id="KW-0540">Nuclease</keyword>
<keyword evidence="2" id="KW-0378">Hydrolase</keyword>
<dbReference type="InterPro" id="IPR036397">
    <property type="entry name" value="RNaseH_sf"/>
</dbReference>
<keyword evidence="3" id="KW-1185">Reference proteome</keyword>
<evidence type="ECO:0000256" key="1">
    <source>
        <dbReference type="SAM" id="MobiDB-lite"/>
    </source>
</evidence>
<dbReference type="GO" id="GO:0004527">
    <property type="term" value="F:exonuclease activity"/>
    <property type="evidence" value="ECO:0007669"/>
    <property type="project" value="UniProtKB-KW"/>
</dbReference>
<dbReference type="EMBL" id="NCKU01009460">
    <property type="protein sequence ID" value="RWS01299.1"/>
    <property type="molecule type" value="Genomic_DNA"/>
</dbReference>
<name>A0A3S3Q0S7_9ACAR</name>
<evidence type="ECO:0000313" key="3">
    <source>
        <dbReference type="Proteomes" id="UP000285301"/>
    </source>
</evidence>
<dbReference type="GO" id="GO:0003676">
    <property type="term" value="F:nucleic acid binding"/>
    <property type="evidence" value="ECO:0007669"/>
    <property type="project" value="InterPro"/>
</dbReference>
<dbReference type="SUPFAM" id="SSF53098">
    <property type="entry name" value="Ribonuclease H-like"/>
    <property type="match status" value="1"/>
</dbReference>
<dbReference type="InterPro" id="IPR052144">
    <property type="entry name" value="piRNA_biogenesis_EXD1"/>
</dbReference>
<dbReference type="Proteomes" id="UP000285301">
    <property type="component" value="Unassembled WGS sequence"/>
</dbReference>
<dbReference type="PANTHER" id="PTHR46628:SF1">
    <property type="entry name" value="PIRNA BIOGENESIS PROTEIN EXD1"/>
    <property type="match status" value="1"/>
</dbReference>
<dbReference type="Gene3D" id="3.30.420.10">
    <property type="entry name" value="Ribonuclease H-like superfamily/Ribonuclease H"/>
    <property type="match status" value="1"/>
</dbReference>
<dbReference type="GO" id="GO:0034587">
    <property type="term" value="P:piRNA processing"/>
    <property type="evidence" value="ECO:0007669"/>
    <property type="project" value="TreeGrafter"/>
</dbReference>
<proteinExistence type="predicted"/>
<reference evidence="2 3" key="1">
    <citation type="journal article" date="2018" name="Gigascience">
        <title>Genomes of trombidid mites reveal novel predicted allergens and laterally-transferred genes associated with secondary metabolism.</title>
        <authorList>
            <person name="Dong X."/>
            <person name="Chaisiri K."/>
            <person name="Xia D."/>
            <person name="Armstrong S.D."/>
            <person name="Fang Y."/>
            <person name="Donnelly M.J."/>
            <person name="Kadowaki T."/>
            <person name="McGarry J.W."/>
            <person name="Darby A.C."/>
            <person name="Makepeace B.L."/>
        </authorList>
    </citation>
    <scope>NUCLEOTIDE SEQUENCE [LARGE SCALE GENOMIC DNA]</scope>
    <source>
        <strain evidence="2">UoL-WK</strain>
    </source>
</reference>
<dbReference type="GO" id="GO:1990923">
    <property type="term" value="C:PET complex"/>
    <property type="evidence" value="ECO:0007669"/>
    <property type="project" value="TreeGrafter"/>
</dbReference>
<gene>
    <name evidence="2" type="ORF">B4U79_16746</name>
</gene>
<dbReference type="InterPro" id="IPR012337">
    <property type="entry name" value="RNaseH-like_sf"/>
</dbReference>
<feature type="region of interest" description="Disordered" evidence="1">
    <location>
        <begin position="471"/>
        <end position="499"/>
    </location>
</feature>
<protein>
    <submittedName>
        <fullName evidence="2">Exonuclease 3</fullName>
    </submittedName>
</protein>
<sequence length="548" mass="63133">MENGYKLQLDNARNYIGCKWRLQTETEGEIEGILTDYVVTTKRYTFEKVEIKRAINGLKEGLFGTLKLFRSDIISGEVIESNDNVRRQYVKDIQTPKINISNRNELNQYKIPAKEANTSTDSDDEYDESASDDFMSLRYASESEDDEEFEWIVDIKKWKDISSQVIAVFDLSSSIYIEVMNEIKRMAMIGVHLCGKDISRYGVLEFILIATEKANYVFPNEHQVRSDLKSVFESNAIVKIVSGCQYFADILKNQYEIEVSAVEDIQVIDFFIRETEERFVAKYDMHRKISRKALRSYETCVCDYMNIQIPLCLSAPKYKKLYHYPLSESAKSFVRARVMLLKPLRCIQMGRLLERVSLATEMLFKSFSCAGDTEYESLREVEKNIGCLLTQRNSSIQNIRTTLQPLKAPYFAETLDYIRYSSKADKAANQQIQLNDKMQGRANALPKNNSIPNRENLIKWFKNSIQQLQSKSFDSEGESESKSPSIETISSPSTDDEMQKETPLFVTRVQYANVQSLNIKWPRQNFTQHSSSGFLFPAGAEGQSHAFF</sequence>
<organism evidence="2 3">
    <name type="scientific">Dinothrombium tinctorium</name>
    <dbReference type="NCBI Taxonomy" id="1965070"/>
    <lineage>
        <taxon>Eukaryota</taxon>
        <taxon>Metazoa</taxon>
        <taxon>Ecdysozoa</taxon>
        <taxon>Arthropoda</taxon>
        <taxon>Chelicerata</taxon>
        <taxon>Arachnida</taxon>
        <taxon>Acari</taxon>
        <taxon>Acariformes</taxon>
        <taxon>Trombidiformes</taxon>
        <taxon>Prostigmata</taxon>
        <taxon>Anystina</taxon>
        <taxon>Parasitengona</taxon>
        <taxon>Trombidioidea</taxon>
        <taxon>Trombidiidae</taxon>
        <taxon>Dinothrombium</taxon>
    </lineage>
</organism>